<dbReference type="EMBL" id="MSAE01000007">
    <property type="protein sequence ID" value="PUX16513.1"/>
    <property type="molecule type" value="Genomic_DNA"/>
</dbReference>
<dbReference type="Proteomes" id="UP000244378">
    <property type="component" value="Unassembled WGS sequence"/>
</dbReference>
<comment type="caution">
    <text evidence="2">The sequence shown here is derived from an EMBL/GenBank/DDBJ whole genome shotgun (WGS) entry which is preliminary data.</text>
</comment>
<dbReference type="Proteomes" id="UP000469927">
    <property type="component" value="Unassembled WGS sequence"/>
</dbReference>
<dbReference type="AlphaFoldDB" id="A0A2T7AWD8"/>
<sequence length="74" mass="8083">MGIVNPENMDAIYRVIGKAVSRLIVSGIPVKTDNILAQLRDSEEQTVDGTRQIYVEAIRLVTNGADGAVQQRQS</sequence>
<accession>A0A2T7AWD8</accession>
<dbReference type="RefSeq" id="WP_038863447.1">
    <property type="nucleotide sequence ID" value="NZ_CP187979.1"/>
</dbReference>
<name>A0A2T7AWD8_9ENTR</name>
<protein>
    <submittedName>
        <fullName evidence="2">Uncharacterized protein</fullName>
    </submittedName>
</protein>
<dbReference type="GeneID" id="92213415"/>
<evidence type="ECO:0000313" key="3">
    <source>
        <dbReference type="Proteomes" id="UP000244378"/>
    </source>
</evidence>
<proteinExistence type="predicted"/>
<reference evidence="1 4" key="2">
    <citation type="submission" date="2019-08" db="EMBL/GenBank/DDBJ databases">
        <title>Prevalence, distribution, and phylogeny of type two toxin-antitoxin genes possessed by Cronobacter species where C. sakazakii homologs follow sequence type lineages.</title>
        <authorList>
            <person name="Finkelstein S."/>
            <person name="Negrete F."/>
            <person name="Jang H."/>
            <person name="Gopinath G.R."/>
            <person name="Tall B.D."/>
        </authorList>
    </citation>
    <scope>NUCLEOTIDE SEQUENCE [LARGE SCALE GENOMIC DNA]</scope>
    <source>
        <strain evidence="1 4">MOD1_GK1257</strain>
    </source>
</reference>
<gene>
    <name evidence="2" type="ORF">AUN14_05620</name>
    <name evidence="1" type="ORF">FZI19_03210</name>
</gene>
<evidence type="ECO:0000313" key="4">
    <source>
        <dbReference type="Proteomes" id="UP000469927"/>
    </source>
</evidence>
<dbReference type="EMBL" id="WAGD01000008">
    <property type="protein sequence ID" value="KAB0884822.1"/>
    <property type="molecule type" value="Genomic_DNA"/>
</dbReference>
<dbReference type="OrthoDB" id="6631141at2"/>
<reference evidence="2 3" key="1">
    <citation type="submission" date="2016-12" db="EMBL/GenBank/DDBJ databases">
        <title>Analysis of the Molecular Diversity Among Cronobacter Species Isolated from Filth Flies Using a Pan Genomic DNA Microarray.</title>
        <authorList>
            <person name="Pava-Ripoll M."/>
            <person name="Tall B."/>
            <person name="Farber J."/>
            <person name="Fanning S."/>
            <person name="Lehner A."/>
            <person name="Stephan R."/>
            <person name="Pagotto F."/>
            <person name="Iverson C."/>
            <person name="Ziobro G."/>
            <person name="Miller A."/>
            <person name="Pearson R."/>
            <person name="Yan Q."/>
            <person name="Kim M."/>
            <person name="Jeong S."/>
            <person name="Park J."/>
            <person name="Jun S."/>
            <person name="Choi H."/>
            <person name="Chung T."/>
            <person name="Yoo Y."/>
            <person name="Park E."/>
            <person name="Hwang S."/>
            <person name="Lee B."/>
            <person name="Sathyamoorthy V."/>
            <person name="Carter L."/>
            <person name="Mammel M."/>
            <person name="Jackson S."/>
            <person name="Kothary M."/>
            <person name="Patel I."/>
            <person name="Grim C."/>
            <person name="Gopinath G."/>
            <person name="Gangiredla J."/>
            <person name="Chase H."/>
        </authorList>
    </citation>
    <scope>NUCLEOTIDE SEQUENCE [LARGE SCALE GENOMIC DNA]</scope>
    <source>
        <strain evidence="2 3">MOD1-Md1s</strain>
    </source>
</reference>
<evidence type="ECO:0000313" key="2">
    <source>
        <dbReference type="EMBL" id="PUX16513.1"/>
    </source>
</evidence>
<organism evidence="2 3">
    <name type="scientific">Cronobacter muytjensii</name>
    <dbReference type="NCBI Taxonomy" id="413501"/>
    <lineage>
        <taxon>Bacteria</taxon>
        <taxon>Pseudomonadati</taxon>
        <taxon>Pseudomonadota</taxon>
        <taxon>Gammaproteobacteria</taxon>
        <taxon>Enterobacterales</taxon>
        <taxon>Enterobacteriaceae</taxon>
        <taxon>Cronobacter</taxon>
    </lineage>
</organism>
<keyword evidence="4" id="KW-1185">Reference proteome</keyword>
<evidence type="ECO:0000313" key="1">
    <source>
        <dbReference type="EMBL" id="KAB0884822.1"/>
    </source>
</evidence>